<reference evidence="1" key="1">
    <citation type="submission" date="2020-11" db="EMBL/GenBank/DDBJ databases">
        <title>Connecting structure to function with the recovery of over 1000 high-quality activated sludge metagenome-assembled genomes encoding full-length rRNA genes using long-read sequencing.</title>
        <authorList>
            <person name="Singleton C.M."/>
            <person name="Petriglieri F."/>
            <person name="Kristensen J.M."/>
            <person name="Kirkegaard R.H."/>
            <person name="Michaelsen T.Y."/>
            <person name="Andersen M.H."/>
            <person name="Karst S.M."/>
            <person name="Dueholm M.S."/>
            <person name="Nielsen P.H."/>
            <person name="Albertsen M."/>
        </authorList>
    </citation>
    <scope>NUCLEOTIDE SEQUENCE</scope>
    <source>
        <strain evidence="1">Fred_18-Q3-R57-64_BAT3C.431</strain>
    </source>
</reference>
<name>A0A7T9DJ88_9ARCH</name>
<accession>A0A7T9DJ88</accession>
<proteinExistence type="predicted"/>
<sequence length="236" mass="28195">MQENSPLVVKQLYVLIHPFYSLWHHWYLPDHDYHGEKFQLRNSFPRKKLAFLLRLWAHTLKKVQRDPHAGVIILQWPLRHDSDAFPAEAKRQLDEADAMIKGFVRGMHGRFGNRLIILDHHVNPRELAEKTRVHRWEWPFELRGKVFGEYLELCVNNQSRLIQEAFVLRKSSFGVVRHFIPEFERVSALSLNSLYDLKFKREGRFKSPLGSLHDNVIKRAAKQRKVQRKQLRRRPL</sequence>
<organism evidence="1">
    <name type="scientific">Candidatus Iainarchaeum sp</name>
    <dbReference type="NCBI Taxonomy" id="3101447"/>
    <lineage>
        <taxon>Archaea</taxon>
        <taxon>Candidatus Iainarchaeota</taxon>
        <taxon>Candidatus Iainarchaeia</taxon>
        <taxon>Candidatus Iainarchaeales</taxon>
        <taxon>Candidatus Iainarchaeaceae</taxon>
        <taxon>Candidatus Iainarchaeum</taxon>
    </lineage>
</organism>
<dbReference type="EMBL" id="CP064981">
    <property type="protein sequence ID" value="QQR92356.1"/>
    <property type="molecule type" value="Genomic_DNA"/>
</dbReference>
<protein>
    <submittedName>
        <fullName evidence="1">Uncharacterized protein</fullName>
    </submittedName>
</protein>
<gene>
    <name evidence="1" type="ORF">IPJ89_04335</name>
</gene>
<dbReference type="Proteomes" id="UP000596004">
    <property type="component" value="Chromosome"/>
</dbReference>
<dbReference type="AlphaFoldDB" id="A0A7T9DJ88"/>
<evidence type="ECO:0000313" key="1">
    <source>
        <dbReference type="EMBL" id="QQR92356.1"/>
    </source>
</evidence>